<proteinExistence type="predicted"/>
<organism evidence="2 3">
    <name type="scientific">Aurantibacter aestuarii</name>
    <dbReference type="NCBI Taxonomy" id="1266046"/>
    <lineage>
        <taxon>Bacteria</taxon>
        <taxon>Pseudomonadati</taxon>
        <taxon>Bacteroidota</taxon>
        <taxon>Flavobacteriia</taxon>
        <taxon>Flavobacteriales</taxon>
        <taxon>Flavobacteriaceae</taxon>
        <taxon>Aurantibacter</taxon>
    </lineage>
</organism>
<sequence length="246" mass="26380">MIKKLLPALICFPLFAQVGINTTNPQQALHIGSNTGTVRVESLDADNSPYNAGDVDGDMDLSNNTYNLYVDDLGNLTTEFKPLYNSNGTDAVDDAAIPVNFVSLAANDTDGEADVQITLFEVTINRPAILEVKYNLSFDVYLNAGRVPISDNFARRISTYFIVSGVGTRKYGPVSKCYSSGSALSVTGPMYNASTAYIQLPGAGKYEIQFYGEVSSNVKGGGGGTTSKAAYVEFATGYDAIFLRLH</sequence>
<evidence type="ECO:0000256" key="1">
    <source>
        <dbReference type="SAM" id="SignalP"/>
    </source>
</evidence>
<keyword evidence="3" id="KW-1185">Reference proteome</keyword>
<dbReference type="Proteomes" id="UP000238426">
    <property type="component" value="Unassembled WGS sequence"/>
</dbReference>
<evidence type="ECO:0000313" key="3">
    <source>
        <dbReference type="Proteomes" id="UP000238426"/>
    </source>
</evidence>
<dbReference type="OrthoDB" id="1375929at2"/>
<name>A0A2T1NDC9_9FLAO</name>
<feature type="chain" id="PRO_5015710147" evidence="1">
    <location>
        <begin position="17"/>
        <end position="246"/>
    </location>
</feature>
<dbReference type="RefSeq" id="WP_106462556.1">
    <property type="nucleotide sequence ID" value="NZ_PXOQ01000007.1"/>
</dbReference>
<evidence type="ECO:0000313" key="2">
    <source>
        <dbReference type="EMBL" id="PSG90416.1"/>
    </source>
</evidence>
<comment type="caution">
    <text evidence="2">The sequence shown here is derived from an EMBL/GenBank/DDBJ whole genome shotgun (WGS) entry which is preliminary data.</text>
</comment>
<feature type="signal peptide" evidence="1">
    <location>
        <begin position="1"/>
        <end position="16"/>
    </location>
</feature>
<reference evidence="2 3" key="1">
    <citation type="submission" date="2018-03" db="EMBL/GenBank/DDBJ databases">
        <title>Mesoflavibacter sp. HG37 and Mesoflavibacter sp. HG96 sp.nov., two marine bacteria isolated from seawater of Western Pacific Ocean.</title>
        <authorList>
            <person name="Cheng H."/>
            <person name="Wu Y.-H."/>
            <person name="Guo L.-L."/>
            <person name="Xu X.-W."/>
        </authorList>
    </citation>
    <scope>NUCLEOTIDE SEQUENCE [LARGE SCALE GENOMIC DNA]</scope>
    <source>
        <strain evidence="2 3">KCTC 32269</strain>
    </source>
</reference>
<dbReference type="AlphaFoldDB" id="A0A2T1NDC9"/>
<accession>A0A2T1NDC9</accession>
<protein>
    <submittedName>
        <fullName evidence="2">Uncharacterized protein</fullName>
    </submittedName>
</protein>
<keyword evidence="1" id="KW-0732">Signal</keyword>
<dbReference type="EMBL" id="PXOQ01000007">
    <property type="protein sequence ID" value="PSG90416.1"/>
    <property type="molecule type" value="Genomic_DNA"/>
</dbReference>
<gene>
    <name evidence="2" type="ORF">C7H52_03800</name>
</gene>